<evidence type="ECO:0000256" key="5">
    <source>
        <dbReference type="ARBA" id="ARBA00022840"/>
    </source>
</evidence>
<keyword evidence="2 8" id="KW-0436">Ligase</keyword>
<comment type="caution">
    <text evidence="12">The sequence shown here is derived from an EMBL/GenBank/DDBJ whole genome shotgun (WGS) entry which is preliminary data.</text>
</comment>
<feature type="binding site" evidence="8">
    <location>
        <position position="49"/>
    </location>
    <ligand>
        <name>Mg(2+)</name>
        <dbReference type="ChEBI" id="CHEBI:18420"/>
    </ligand>
</feature>
<evidence type="ECO:0000256" key="7">
    <source>
        <dbReference type="ARBA" id="ARBA00023027"/>
    </source>
</evidence>
<dbReference type="SUPFAM" id="SSF52402">
    <property type="entry name" value="Adenine nucleotide alpha hydrolases-like"/>
    <property type="match status" value="1"/>
</dbReference>
<keyword evidence="4 8" id="KW-0547">Nucleotide-binding</keyword>
<dbReference type="GO" id="GO:0005524">
    <property type="term" value="F:ATP binding"/>
    <property type="evidence" value="ECO:0007669"/>
    <property type="project" value="UniProtKB-UniRule"/>
</dbReference>
<dbReference type="InterPro" id="IPR022926">
    <property type="entry name" value="NH(3)-dep_NAD(+)_synth"/>
</dbReference>
<dbReference type="InterPro" id="IPR022310">
    <property type="entry name" value="NAD/GMP_synthase"/>
</dbReference>
<evidence type="ECO:0000313" key="13">
    <source>
        <dbReference type="Proteomes" id="UP000441717"/>
    </source>
</evidence>
<dbReference type="AlphaFoldDB" id="A0A6N7IW54"/>
<protein>
    <recommendedName>
        <fullName evidence="8 10">NH(3)-dependent NAD(+) synthetase</fullName>
        <ecNumber evidence="8 10">6.3.1.5</ecNumber>
    </recommendedName>
</protein>
<dbReference type="GO" id="GO:0003952">
    <property type="term" value="F:NAD+ synthase (glutamine-hydrolyzing) activity"/>
    <property type="evidence" value="ECO:0007669"/>
    <property type="project" value="InterPro"/>
</dbReference>
<dbReference type="InterPro" id="IPR003694">
    <property type="entry name" value="NAD_synthase"/>
</dbReference>
<feature type="binding site" evidence="8">
    <location>
        <position position="200"/>
    </location>
    <ligand>
        <name>ATP</name>
        <dbReference type="ChEBI" id="CHEBI:30616"/>
    </ligand>
</feature>
<evidence type="ECO:0000256" key="2">
    <source>
        <dbReference type="ARBA" id="ARBA00022598"/>
    </source>
</evidence>
<evidence type="ECO:0000256" key="1">
    <source>
        <dbReference type="ARBA" id="ARBA00005859"/>
    </source>
</evidence>
<feature type="binding site" description="in other chain" evidence="8">
    <location>
        <begin position="246"/>
        <end position="247"/>
    </location>
    <ligand>
        <name>deamido-NAD(+)</name>
        <dbReference type="ChEBI" id="CHEBI:58437"/>
        <note>ligand shared between two neighboring subunits</note>
    </ligand>
</feature>
<comment type="similarity">
    <text evidence="1 8 9">Belongs to the NAD synthetase family.</text>
</comment>
<keyword evidence="5 8" id="KW-0067">ATP-binding</keyword>
<evidence type="ECO:0000259" key="11">
    <source>
        <dbReference type="Pfam" id="PF02540"/>
    </source>
</evidence>
<feature type="binding site" evidence="8">
    <location>
        <begin position="43"/>
        <end position="50"/>
    </location>
    <ligand>
        <name>ATP</name>
        <dbReference type="ChEBI" id="CHEBI:30616"/>
    </ligand>
</feature>
<dbReference type="UniPathway" id="UPA00253">
    <property type="reaction ID" value="UER00333"/>
</dbReference>
<dbReference type="NCBIfam" id="TIGR00552">
    <property type="entry name" value="nadE"/>
    <property type="match status" value="1"/>
</dbReference>
<feature type="domain" description="NAD/GMP synthase" evidence="11">
    <location>
        <begin position="21"/>
        <end position="238"/>
    </location>
</feature>
<keyword evidence="13" id="KW-1185">Reference proteome</keyword>
<comment type="catalytic activity">
    <reaction evidence="8 10">
        <text>deamido-NAD(+) + NH4(+) + ATP = AMP + diphosphate + NAD(+) + H(+)</text>
        <dbReference type="Rhea" id="RHEA:21188"/>
        <dbReference type="ChEBI" id="CHEBI:15378"/>
        <dbReference type="ChEBI" id="CHEBI:28938"/>
        <dbReference type="ChEBI" id="CHEBI:30616"/>
        <dbReference type="ChEBI" id="CHEBI:33019"/>
        <dbReference type="ChEBI" id="CHEBI:57540"/>
        <dbReference type="ChEBI" id="CHEBI:58437"/>
        <dbReference type="ChEBI" id="CHEBI:456215"/>
        <dbReference type="EC" id="6.3.1.5"/>
    </reaction>
</comment>
<dbReference type="PANTHER" id="PTHR23090">
    <property type="entry name" value="NH 3 /GLUTAMINE-DEPENDENT NAD + SYNTHETASE"/>
    <property type="match status" value="1"/>
</dbReference>
<dbReference type="Gene3D" id="3.40.50.620">
    <property type="entry name" value="HUPs"/>
    <property type="match status" value="1"/>
</dbReference>
<keyword evidence="6 8" id="KW-0460">Magnesium</keyword>
<dbReference type="OrthoDB" id="9803818at2"/>
<dbReference type="EMBL" id="WHYR01000061">
    <property type="protein sequence ID" value="MQL53707.1"/>
    <property type="molecule type" value="Genomic_DNA"/>
</dbReference>
<comment type="pathway">
    <text evidence="8">Cofactor biosynthesis; NAD(+) biosynthesis; NAD(+) from deamido-NAD(+) (ammonia route): step 1/1.</text>
</comment>
<organism evidence="12 13">
    <name type="scientific">Desulfofundulus thermobenzoicus</name>
    <dbReference type="NCBI Taxonomy" id="29376"/>
    <lineage>
        <taxon>Bacteria</taxon>
        <taxon>Bacillati</taxon>
        <taxon>Bacillota</taxon>
        <taxon>Clostridia</taxon>
        <taxon>Eubacteriales</taxon>
        <taxon>Peptococcaceae</taxon>
        <taxon>Desulfofundulus</taxon>
    </lineage>
</organism>
<feature type="binding site" description="in other chain" evidence="8">
    <location>
        <position position="162"/>
    </location>
    <ligand>
        <name>deamido-NAD(+)</name>
        <dbReference type="ChEBI" id="CHEBI:58437"/>
        <note>ligand shared between two neighboring subunits</note>
    </ligand>
</feature>
<dbReference type="GO" id="GO:0005737">
    <property type="term" value="C:cytoplasm"/>
    <property type="evidence" value="ECO:0007669"/>
    <property type="project" value="InterPro"/>
</dbReference>
<evidence type="ECO:0000256" key="9">
    <source>
        <dbReference type="RuleBase" id="RU003811"/>
    </source>
</evidence>
<comment type="subunit">
    <text evidence="8">Homodimer.</text>
</comment>
<feature type="binding site" evidence="8">
    <location>
        <position position="178"/>
    </location>
    <ligand>
        <name>ATP</name>
        <dbReference type="ChEBI" id="CHEBI:30616"/>
    </ligand>
</feature>
<sequence length="256" mass="28564">MIRYTGLIFNGGIGLEPRTQVEKLTGWLREEVSRRGALGYVVGLSGGIDSAVTAVLCKRACPDNVLGIIMPCYSNPQDSEDARLLAETFDIPYKLVVLDEPFALMVRLLSGEDYDPQKKDMCIANIKPRLRMTTLYYHAARNQYLVAGTSNRTELTVGYYTKYGDGGADLLPIGNLVKRQVFELAEYLAVPRRIIERAPSAGLWAGQNDETEMGVTYRELDDFILTGRADNRVREIVQCLAARNAHKKQMPALPPF</sequence>
<dbReference type="GO" id="GO:0009435">
    <property type="term" value="P:NAD+ biosynthetic process"/>
    <property type="evidence" value="ECO:0007669"/>
    <property type="project" value="UniProtKB-UniRule"/>
</dbReference>
<name>A0A6N7IW54_9FIRM</name>
<dbReference type="GO" id="GO:0046872">
    <property type="term" value="F:metal ion binding"/>
    <property type="evidence" value="ECO:0007669"/>
    <property type="project" value="UniProtKB-KW"/>
</dbReference>
<feature type="binding site" evidence="8">
    <location>
        <position position="169"/>
    </location>
    <ligand>
        <name>deamido-NAD(+)</name>
        <dbReference type="ChEBI" id="CHEBI:58437"/>
        <note>ligand shared between two neighboring subunits</note>
    </ligand>
</feature>
<dbReference type="Proteomes" id="UP000441717">
    <property type="component" value="Unassembled WGS sequence"/>
</dbReference>
<dbReference type="PANTHER" id="PTHR23090:SF9">
    <property type="entry name" value="GLUTAMINE-DEPENDENT NAD(+) SYNTHETASE"/>
    <property type="match status" value="1"/>
</dbReference>
<dbReference type="Pfam" id="PF02540">
    <property type="entry name" value="NAD_synthase"/>
    <property type="match status" value="1"/>
</dbReference>
<dbReference type="HAMAP" id="MF_00193">
    <property type="entry name" value="NadE_ammonia_dep"/>
    <property type="match status" value="1"/>
</dbReference>
<dbReference type="GO" id="GO:0004359">
    <property type="term" value="F:glutaminase activity"/>
    <property type="evidence" value="ECO:0007669"/>
    <property type="project" value="InterPro"/>
</dbReference>
<reference evidence="12 13" key="1">
    <citation type="submission" date="2019-10" db="EMBL/GenBank/DDBJ databases">
        <title>Comparative genomics of sulfur disproportionating microorganisms.</title>
        <authorList>
            <person name="Ward L.M."/>
            <person name="Bertran E."/>
            <person name="Johnston D."/>
        </authorList>
    </citation>
    <scope>NUCLEOTIDE SEQUENCE [LARGE SCALE GENOMIC DNA]</scope>
    <source>
        <strain evidence="12 13">DSM 14055</strain>
    </source>
</reference>
<evidence type="ECO:0000256" key="3">
    <source>
        <dbReference type="ARBA" id="ARBA00022723"/>
    </source>
</evidence>
<comment type="function">
    <text evidence="8">Catalyzes the ATP-dependent amidation of deamido-NAD to form NAD. Uses ammonia as a nitrogen source.</text>
</comment>
<feature type="binding site" evidence="8">
    <location>
        <position position="149"/>
    </location>
    <ligand>
        <name>ATP</name>
        <dbReference type="ChEBI" id="CHEBI:30616"/>
    </ligand>
</feature>
<keyword evidence="3 8" id="KW-0479">Metal-binding</keyword>
<evidence type="ECO:0000256" key="6">
    <source>
        <dbReference type="ARBA" id="ARBA00022842"/>
    </source>
</evidence>
<dbReference type="GO" id="GO:0008795">
    <property type="term" value="F:NAD+ synthase activity"/>
    <property type="evidence" value="ECO:0007669"/>
    <property type="project" value="UniProtKB-UniRule"/>
</dbReference>
<keyword evidence="7 8" id="KW-0520">NAD</keyword>
<evidence type="ECO:0000313" key="12">
    <source>
        <dbReference type="EMBL" id="MQL53707.1"/>
    </source>
</evidence>
<evidence type="ECO:0000256" key="4">
    <source>
        <dbReference type="ARBA" id="ARBA00022741"/>
    </source>
</evidence>
<dbReference type="EC" id="6.3.1.5" evidence="8 10"/>
<gene>
    <name evidence="8 12" type="primary">nadE</name>
    <name evidence="12" type="ORF">GFC01_15855</name>
</gene>
<evidence type="ECO:0000256" key="10">
    <source>
        <dbReference type="RuleBase" id="RU003812"/>
    </source>
</evidence>
<evidence type="ECO:0000256" key="8">
    <source>
        <dbReference type="HAMAP-Rule" id="MF_00193"/>
    </source>
</evidence>
<dbReference type="CDD" id="cd00553">
    <property type="entry name" value="NAD_synthase"/>
    <property type="match status" value="1"/>
</dbReference>
<feature type="binding site" evidence="8">
    <location>
        <position position="154"/>
    </location>
    <ligand>
        <name>Mg(2+)</name>
        <dbReference type="ChEBI" id="CHEBI:18420"/>
    </ligand>
</feature>
<proteinExistence type="inferred from homology"/>
<dbReference type="InterPro" id="IPR014729">
    <property type="entry name" value="Rossmann-like_a/b/a_fold"/>
</dbReference>
<accession>A0A6N7IW54</accession>
<feature type="binding site" description="in other chain" evidence="8">
    <location>
        <position position="129"/>
    </location>
    <ligand>
        <name>deamido-NAD(+)</name>
        <dbReference type="ChEBI" id="CHEBI:58437"/>
        <note>ligand shared between two neighboring subunits</note>
    </ligand>
</feature>